<dbReference type="Pfam" id="PF01882">
    <property type="entry name" value="DUF58"/>
    <property type="match status" value="1"/>
</dbReference>
<dbReference type="AlphaFoldDB" id="A0A1C0YKB5"/>
<dbReference type="PANTHER" id="PTHR33608:SF7">
    <property type="entry name" value="DUF58 DOMAIN-CONTAINING PROTEIN"/>
    <property type="match status" value="1"/>
</dbReference>
<comment type="caution">
    <text evidence="2">The sequence shown here is derived from an EMBL/GenBank/DDBJ whole genome shotgun (WGS) entry which is preliminary data.</text>
</comment>
<evidence type="ECO:0000313" key="2">
    <source>
        <dbReference type="EMBL" id="OCS87519.1"/>
    </source>
</evidence>
<evidence type="ECO:0000313" key="3">
    <source>
        <dbReference type="Proteomes" id="UP000093199"/>
    </source>
</evidence>
<proteinExistence type="predicted"/>
<accession>A0A1C0YKB5</accession>
<dbReference type="SUPFAM" id="SSF53300">
    <property type="entry name" value="vWA-like"/>
    <property type="match status" value="1"/>
</dbReference>
<dbReference type="InterPro" id="IPR002881">
    <property type="entry name" value="DUF58"/>
</dbReference>
<evidence type="ECO:0000259" key="1">
    <source>
        <dbReference type="Pfam" id="PF01882"/>
    </source>
</evidence>
<dbReference type="InterPro" id="IPR036465">
    <property type="entry name" value="vWFA_dom_sf"/>
</dbReference>
<gene>
    <name evidence="2" type="ORF">A6M13_09440</name>
</gene>
<dbReference type="PANTHER" id="PTHR33608">
    <property type="entry name" value="BLL2464 PROTEIN"/>
    <property type="match status" value="1"/>
</dbReference>
<dbReference type="OrthoDB" id="9776116at2"/>
<name>A0A1C0YKB5_9BACL</name>
<dbReference type="Proteomes" id="UP000093199">
    <property type="component" value="Unassembled WGS sequence"/>
</dbReference>
<feature type="domain" description="DUF58" evidence="1">
    <location>
        <begin position="43"/>
        <end position="247"/>
    </location>
</feature>
<dbReference type="STRING" id="33978.A6M13_09440"/>
<dbReference type="RefSeq" id="WP_066543091.1">
    <property type="nucleotide sequence ID" value="NZ_MASJ01000003.1"/>
</dbReference>
<keyword evidence="3" id="KW-1185">Reference proteome</keyword>
<sequence>MMLTQDIIARLQHVRFVTPSKKRGQHKGSHVSLQYGSSLDFSDFRTYTPGDDVRQIDWHVYGRTQKHYIKRFLDEQELRIHVVLDTSLSMRDEAKWLFARQLVVALGCITLSHDDHFSYSYVGQGIPFRAKGSRFRHRLNEQVAQVVAQSNEPFTTTAHKALPKDRTVLFIITDGLEAISQWEQFFQHVHRSAKDIRLLVIGTDDEQQPKLRGDVALRDIETNEHVQVSLTDEQARSYTARYNAHREQLSELCRRHQIGSLFLTVEQGITQAIFQTMRQARWVM</sequence>
<dbReference type="EMBL" id="MASJ01000003">
    <property type="protein sequence ID" value="OCS87519.1"/>
    <property type="molecule type" value="Genomic_DNA"/>
</dbReference>
<organism evidence="2 3">
    <name type="scientific">Caryophanon tenue</name>
    <dbReference type="NCBI Taxonomy" id="33978"/>
    <lineage>
        <taxon>Bacteria</taxon>
        <taxon>Bacillati</taxon>
        <taxon>Bacillota</taxon>
        <taxon>Bacilli</taxon>
        <taxon>Bacillales</taxon>
        <taxon>Caryophanaceae</taxon>
        <taxon>Caryophanon</taxon>
    </lineage>
</organism>
<reference evidence="2 3" key="1">
    <citation type="submission" date="2016-07" db="EMBL/GenBank/DDBJ databases">
        <title>Caryophanon tenue genome sequencing.</title>
        <authorList>
            <person name="Verma A."/>
            <person name="Pal Y."/>
            <person name="Krishnamurthi S."/>
        </authorList>
    </citation>
    <scope>NUCLEOTIDE SEQUENCE [LARGE SCALE GENOMIC DNA]</scope>
    <source>
        <strain evidence="2 3">DSM 14152</strain>
    </source>
</reference>
<protein>
    <recommendedName>
        <fullName evidence="1">DUF58 domain-containing protein</fullName>
    </recommendedName>
</protein>